<dbReference type="InterPro" id="IPR002208">
    <property type="entry name" value="SecY/SEC61-alpha"/>
</dbReference>
<keyword evidence="4 10" id="KW-0812">Transmembrane</keyword>
<feature type="transmembrane region" description="Helical" evidence="10">
    <location>
        <begin position="355"/>
        <end position="373"/>
    </location>
</feature>
<dbReference type="InterPro" id="IPR026593">
    <property type="entry name" value="SecY"/>
</dbReference>
<feature type="transmembrane region" description="Helical" evidence="10">
    <location>
        <begin position="64"/>
        <end position="90"/>
    </location>
</feature>
<dbReference type="InterPro" id="IPR023201">
    <property type="entry name" value="SecY_dom_sf"/>
</dbReference>
<evidence type="ECO:0000256" key="2">
    <source>
        <dbReference type="ARBA" id="ARBA00005751"/>
    </source>
</evidence>
<sequence>MFQIIRNIFVIRELRNKVLFTLAILVIYRLGAAIPVPGIDLSIIEDLFQGGILGFLDLFSGGALARFAVFSLGIMPYITATIIMQLLQMVIPRLEEWAKEGETGRRKIQQIARYMTVGLALLQSTGMVFFFREAMVSHTWPYIFLIIVTLTSGTTLIMWLGELITQFGIGNGISLLIFTSIISGMPGAIIQMVRLGEINIFRIGLIGIIALAVVVGVIMIQQGERRITVQYAKQIRGRRVYGGRGTYIPLKVNQAGVIPVIFASSVLLFPAMIAQFFPGGLTQVIADMLSPAPGPGNVINPVYIGLYSVLIIIFTYFYSAVVFNPTDIADNFKKYGGFIPGIRPGRPTAGFLGKILNRITLPGSIFLASIAILPELFYGYMDVPFRFGGISLLIVVGVALETMKQLESQLLMRHYEGFFK</sequence>
<feature type="transmembrane region" description="Helical" evidence="10">
    <location>
        <begin position="20"/>
        <end position="44"/>
    </location>
</feature>
<dbReference type="FunFam" id="1.10.3370.10:FF:000001">
    <property type="entry name" value="Preprotein translocase subunit SecY"/>
    <property type="match status" value="1"/>
</dbReference>
<comment type="subcellular location">
    <subcellularLocation>
        <location evidence="10">Cell membrane</location>
        <topology evidence="10">Multi-pass membrane protein</topology>
    </subcellularLocation>
    <subcellularLocation>
        <location evidence="1">Membrane</location>
        <topology evidence="1">Multi-pass membrane protein</topology>
    </subcellularLocation>
</comment>
<evidence type="ECO:0000256" key="5">
    <source>
        <dbReference type="ARBA" id="ARBA00022927"/>
    </source>
</evidence>
<gene>
    <name evidence="10" type="primary">secY</name>
    <name evidence="12" type="ORF">HKBW3S42_00714</name>
</gene>
<feature type="transmembrane region" description="Helical" evidence="10">
    <location>
        <begin position="111"/>
        <end position="130"/>
    </location>
</feature>
<organism evidence="12 13">
    <name type="scientific">Candidatus Hakubella thermalkaliphila</name>
    <dbReference type="NCBI Taxonomy" id="2754717"/>
    <lineage>
        <taxon>Bacteria</taxon>
        <taxon>Bacillati</taxon>
        <taxon>Actinomycetota</taxon>
        <taxon>Actinomycetota incertae sedis</taxon>
        <taxon>Candidatus Hakubellales</taxon>
        <taxon>Candidatus Hakubellaceae</taxon>
        <taxon>Candidatus Hakubella</taxon>
    </lineage>
</organism>
<keyword evidence="5 10" id="KW-0653">Protein transport</keyword>
<keyword evidence="3 10" id="KW-0813">Transport</keyword>
<dbReference type="PROSITE" id="PS00756">
    <property type="entry name" value="SECY_2"/>
    <property type="match status" value="1"/>
</dbReference>
<dbReference type="Proteomes" id="UP000568877">
    <property type="component" value="Unassembled WGS sequence"/>
</dbReference>
<keyword evidence="10" id="KW-1003">Cell membrane</keyword>
<dbReference type="SUPFAM" id="SSF103491">
    <property type="entry name" value="Preprotein translocase SecY subunit"/>
    <property type="match status" value="1"/>
</dbReference>
<dbReference type="Pfam" id="PF00344">
    <property type="entry name" value="SecY"/>
    <property type="match status" value="1"/>
</dbReference>
<feature type="transmembrane region" description="Helical" evidence="10">
    <location>
        <begin position="173"/>
        <end position="193"/>
    </location>
</feature>
<comment type="similarity">
    <text evidence="2 10 11">Belongs to the SecY/SEC61-alpha family.</text>
</comment>
<evidence type="ECO:0000256" key="9">
    <source>
        <dbReference type="ARBA" id="ARBA00039733"/>
    </source>
</evidence>
<feature type="transmembrane region" description="Helical" evidence="10">
    <location>
        <begin position="385"/>
        <end position="403"/>
    </location>
</feature>
<feature type="transmembrane region" description="Helical" evidence="10">
    <location>
        <begin position="298"/>
        <end position="323"/>
    </location>
</feature>
<keyword evidence="7 10" id="KW-0811">Translocation</keyword>
<dbReference type="HAMAP" id="MF_01465">
    <property type="entry name" value="SecY"/>
    <property type="match status" value="1"/>
</dbReference>
<evidence type="ECO:0000256" key="8">
    <source>
        <dbReference type="ARBA" id="ARBA00023136"/>
    </source>
</evidence>
<dbReference type="Gene3D" id="1.10.3370.10">
    <property type="entry name" value="SecY subunit domain"/>
    <property type="match status" value="1"/>
</dbReference>
<comment type="subunit">
    <text evidence="10">Component of the Sec protein translocase complex. Heterotrimer consisting of SecY, SecE and SecG subunits. The heterotrimers can form oligomers, although 1 heterotrimer is thought to be able to translocate proteins. Interacts with the ribosome. Interacts with SecDF, and other proteins may be involved. Interacts with SecA.</text>
</comment>
<dbReference type="GO" id="GO:0065002">
    <property type="term" value="P:intracellular protein transmembrane transport"/>
    <property type="evidence" value="ECO:0007669"/>
    <property type="project" value="UniProtKB-UniRule"/>
</dbReference>
<comment type="caution">
    <text evidence="12">The sequence shown here is derived from an EMBL/GenBank/DDBJ whole genome shotgun (WGS) entry which is preliminary data.</text>
</comment>
<keyword evidence="6 10" id="KW-1133">Transmembrane helix</keyword>
<evidence type="ECO:0000256" key="6">
    <source>
        <dbReference type="ARBA" id="ARBA00022989"/>
    </source>
</evidence>
<evidence type="ECO:0000313" key="13">
    <source>
        <dbReference type="Proteomes" id="UP000568877"/>
    </source>
</evidence>
<feature type="transmembrane region" description="Helical" evidence="10">
    <location>
        <begin position="199"/>
        <end position="220"/>
    </location>
</feature>
<dbReference type="PANTHER" id="PTHR10906">
    <property type="entry name" value="SECY/SEC61-ALPHA FAMILY MEMBER"/>
    <property type="match status" value="1"/>
</dbReference>
<dbReference type="GO" id="GO:0043952">
    <property type="term" value="P:protein transport by the Sec complex"/>
    <property type="evidence" value="ECO:0007669"/>
    <property type="project" value="UniProtKB-UniRule"/>
</dbReference>
<name>A0A6V8PIG2_9ACTN</name>
<dbReference type="GO" id="GO:0006605">
    <property type="term" value="P:protein targeting"/>
    <property type="evidence" value="ECO:0007669"/>
    <property type="project" value="UniProtKB-UniRule"/>
</dbReference>
<dbReference type="GO" id="GO:0005886">
    <property type="term" value="C:plasma membrane"/>
    <property type="evidence" value="ECO:0007669"/>
    <property type="project" value="UniProtKB-SubCell"/>
</dbReference>
<keyword evidence="8 10" id="KW-0472">Membrane</keyword>
<dbReference type="EMBL" id="BLSA01000072">
    <property type="protein sequence ID" value="GFP32409.1"/>
    <property type="molecule type" value="Genomic_DNA"/>
</dbReference>
<dbReference type="PRINTS" id="PR00303">
    <property type="entry name" value="SECYTRNLCASE"/>
</dbReference>
<proteinExistence type="inferred from homology"/>
<reference evidence="12 13" key="1">
    <citation type="journal article" date="2020" name="Front. Microbiol.">
        <title>Single-cell genomics of novel Actinobacteria with the Wood-Ljungdahl pathway discovered in a serpentinizing system.</title>
        <authorList>
            <person name="Merino N."/>
            <person name="Kawai M."/>
            <person name="Boyd E.S."/>
            <person name="Colman D.R."/>
            <person name="McGlynn S.E."/>
            <person name="Nealson K.H."/>
            <person name="Kurokawa K."/>
            <person name="Hongoh Y."/>
        </authorList>
    </citation>
    <scope>NUCLEOTIDE SEQUENCE [LARGE SCALE GENOMIC DNA]</scope>
    <source>
        <strain evidence="12 13">S42</strain>
    </source>
</reference>
<evidence type="ECO:0000256" key="7">
    <source>
        <dbReference type="ARBA" id="ARBA00023010"/>
    </source>
</evidence>
<evidence type="ECO:0000313" key="12">
    <source>
        <dbReference type="EMBL" id="GFP32409.1"/>
    </source>
</evidence>
<evidence type="ECO:0000256" key="1">
    <source>
        <dbReference type="ARBA" id="ARBA00004141"/>
    </source>
</evidence>
<evidence type="ECO:0000256" key="4">
    <source>
        <dbReference type="ARBA" id="ARBA00022692"/>
    </source>
</evidence>
<dbReference type="InterPro" id="IPR030659">
    <property type="entry name" value="SecY_CS"/>
</dbReference>
<protein>
    <recommendedName>
        <fullName evidence="9 10">Protein translocase subunit SecY</fullName>
    </recommendedName>
</protein>
<evidence type="ECO:0000256" key="11">
    <source>
        <dbReference type="RuleBase" id="RU004349"/>
    </source>
</evidence>
<evidence type="ECO:0000256" key="10">
    <source>
        <dbReference type="HAMAP-Rule" id="MF_01465"/>
    </source>
</evidence>
<comment type="function">
    <text evidence="10">The central subunit of the protein translocation channel SecYEG. Consists of two halves formed by TMs 1-5 and 6-10. These two domains form a lateral gate at the front which open onto the bilayer between TMs 2 and 7, and are clamped together by SecE at the back. The channel is closed by both a pore ring composed of hydrophobic SecY resides and a short helix (helix 2A) on the extracellular side of the membrane which forms a plug. The plug probably moves laterally to allow the channel to open. The ring and the pore may move independently.</text>
</comment>
<feature type="transmembrane region" description="Helical" evidence="10">
    <location>
        <begin position="142"/>
        <end position="161"/>
    </location>
</feature>
<dbReference type="AlphaFoldDB" id="A0A6V8PIG2"/>
<dbReference type="NCBIfam" id="TIGR00967">
    <property type="entry name" value="3a0501s007"/>
    <property type="match status" value="1"/>
</dbReference>
<dbReference type="PIRSF" id="PIRSF004557">
    <property type="entry name" value="SecY"/>
    <property type="match status" value="1"/>
</dbReference>
<evidence type="ECO:0000256" key="3">
    <source>
        <dbReference type="ARBA" id="ARBA00022448"/>
    </source>
</evidence>
<accession>A0A6V8PIG2</accession>
<feature type="transmembrane region" description="Helical" evidence="10">
    <location>
        <begin position="257"/>
        <end position="278"/>
    </location>
</feature>